<organism evidence="3 4">
    <name type="scientific">Candidatus Accumulibacter cognatus</name>
    <dbReference type="NCBI Taxonomy" id="2954383"/>
    <lineage>
        <taxon>Bacteria</taxon>
        <taxon>Pseudomonadati</taxon>
        <taxon>Pseudomonadota</taxon>
        <taxon>Betaproteobacteria</taxon>
        <taxon>Candidatus Accumulibacter</taxon>
    </lineage>
</organism>
<dbReference type="GO" id="GO:0097363">
    <property type="term" value="F:protein O-acetylglucosaminyltransferase activity"/>
    <property type="evidence" value="ECO:0007669"/>
    <property type="project" value="TreeGrafter"/>
</dbReference>
<dbReference type="PROSITE" id="PS50005">
    <property type="entry name" value="TPR"/>
    <property type="match status" value="5"/>
</dbReference>
<keyword evidence="1" id="KW-0802">TPR repeat</keyword>
<proteinExistence type="predicted"/>
<evidence type="ECO:0000313" key="4">
    <source>
        <dbReference type="Proteomes" id="UP000021315"/>
    </source>
</evidence>
<dbReference type="Pfam" id="PF13432">
    <property type="entry name" value="TPR_16"/>
    <property type="match status" value="5"/>
</dbReference>
<accession>A0A080MI04</accession>
<reference evidence="3" key="1">
    <citation type="submission" date="2014-02" db="EMBL/GenBank/DDBJ databases">
        <title>Expanding our view of genomic diversity in Candidatus Accumulibacter clades.</title>
        <authorList>
            <person name="Skennerton C.T."/>
            <person name="Barr J.J."/>
            <person name="Slater F.R."/>
            <person name="Bond P.L."/>
            <person name="Tyson G.W."/>
        </authorList>
    </citation>
    <scope>NUCLEOTIDE SEQUENCE [LARGE SCALE GENOMIC DNA]</scope>
</reference>
<dbReference type="PROSITE" id="PS50293">
    <property type="entry name" value="TPR_REGION"/>
    <property type="match status" value="1"/>
</dbReference>
<feature type="repeat" description="TPR" evidence="1">
    <location>
        <begin position="206"/>
        <end position="239"/>
    </location>
</feature>
<dbReference type="EMBL" id="JDST02000041">
    <property type="protein sequence ID" value="KFB76879.1"/>
    <property type="molecule type" value="Genomic_DNA"/>
</dbReference>
<dbReference type="STRING" id="1453999.AW06_001998"/>
<dbReference type="Proteomes" id="UP000021315">
    <property type="component" value="Unassembled WGS sequence"/>
</dbReference>
<dbReference type="AlphaFoldDB" id="A0A080MI04"/>
<dbReference type="InterPro" id="IPR011990">
    <property type="entry name" value="TPR-like_helical_dom_sf"/>
</dbReference>
<name>A0A080MI04_9PROT</name>
<feature type="region of interest" description="Disordered" evidence="2">
    <location>
        <begin position="51"/>
        <end position="73"/>
    </location>
</feature>
<protein>
    <submittedName>
        <fullName evidence="3">Cellulose synthase subunit BcsC</fullName>
    </submittedName>
</protein>
<feature type="repeat" description="TPR" evidence="1">
    <location>
        <begin position="411"/>
        <end position="444"/>
    </location>
</feature>
<dbReference type="InterPro" id="IPR037919">
    <property type="entry name" value="OGT"/>
</dbReference>
<comment type="caution">
    <text evidence="3">The sequence shown here is derived from an EMBL/GenBank/DDBJ whole genome shotgun (WGS) entry which is preliminary data.</text>
</comment>
<dbReference type="InterPro" id="IPR019734">
    <property type="entry name" value="TPR_rpt"/>
</dbReference>
<evidence type="ECO:0000256" key="1">
    <source>
        <dbReference type="PROSITE-ProRule" id="PRU00339"/>
    </source>
</evidence>
<dbReference type="PANTHER" id="PTHR44366:SF1">
    <property type="entry name" value="UDP-N-ACETYLGLUCOSAMINE--PEPTIDE N-ACETYLGLUCOSAMINYLTRANSFERASE 110 KDA SUBUNIT"/>
    <property type="match status" value="1"/>
</dbReference>
<evidence type="ECO:0000313" key="3">
    <source>
        <dbReference type="EMBL" id="KFB76879.1"/>
    </source>
</evidence>
<dbReference type="SMART" id="SM00028">
    <property type="entry name" value="TPR"/>
    <property type="match status" value="11"/>
</dbReference>
<gene>
    <name evidence="3" type="ORF">AW06_001998</name>
</gene>
<dbReference type="SUPFAM" id="SSF48452">
    <property type="entry name" value="TPR-like"/>
    <property type="match status" value="2"/>
</dbReference>
<feature type="repeat" description="TPR" evidence="1">
    <location>
        <begin position="274"/>
        <end position="307"/>
    </location>
</feature>
<evidence type="ECO:0000256" key="2">
    <source>
        <dbReference type="SAM" id="MobiDB-lite"/>
    </source>
</evidence>
<dbReference type="PANTHER" id="PTHR44366">
    <property type="entry name" value="UDP-N-ACETYLGLUCOSAMINE--PEPTIDE N-ACETYLGLUCOSAMINYLTRANSFERASE 110 KDA SUBUNIT"/>
    <property type="match status" value="1"/>
</dbReference>
<feature type="repeat" description="TPR" evidence="1">
    <location>
        <begin position="137"/>
        <end position="170"/>
    </location>
</feature>
<feature type="repeat" description="TPR" evidence="1">
    <location>
        <begin position="308"/>
        <end position="341"/>
    </location>
</feature>
<dbReference type="GO" id="GO:0006493">
    <property type="term" value="P:protein O-linked glycosylation"/>
    <property type="evidence" value="ECO:0007669"/>
    <property type="project" value="InterPro"/>
</dbReference>
<dbReference type="Gene3D" id="1.25.40.10">
    <property type="entry name" value="Tetratricopeptide repeat domain"/>
    <property type="match status" value="2"/>
</dbReference>
<keyword evidence="4" id="KW-1185">Reference proteome</keyword>
<feature type="compositionally biased region" description="Pro residues" evidence="2">
    <location>
        <begin position="53"/>
        <end position="66"/>
    </location>
</feature>
<sequence length="460" mass="49113">MVHAQAQTAGGGRPTQSTFLEGITPMIHRPSIVAGLIAALLAAEPFSTAAAPIPSPDSPRGQPPGASPAQSKVDAGLKALNAGELVAAETAFTEAARVDPKLSAAYIGLAEVAARQNKPARVEHWLKQALTADPNGALTQRTWGRYQFQQGRFVDAEATFKKAVALDPRSVDAQLNLAENYLLGLKKAKPAEDAYRAAIALDAGNPQAHAGLAATLAAQGHPDAALAEYEQAVRLAPADPKFAHALARFLASQGKFDQAMAAQQKIIAMAPDFFPAYIDLGDLYLAKGNLDQAANTYRSATKVTKNPALAFFKLGTVLEGQQRWAEAEQAYLEAVQNDPMMYGAYNNLAFMAAVRKERLDDALVWARKAVELAPKVTTIQDTLGWVHRARGELGPAAQAIEKAVAANPKKAGFRYHLGVVYAEQGKKKEAVAALQKALELDPNFNQAADARQRLQQLSAK</sequence>